<dbReference type="Proteomes" id="UP001501285">
    <property type="component" value="Unassembled WGS sequence"/>
</dbReference>
<keyword evidence="3" id="KW-1185">Reference proteome</keyword>
<evidence type="ECO:0008006" key="4">
    <source>
        <dbReference type="Google" id="ProtNLM"/>
    </source>
</evidence>
<dbReference type="EMBL" id="BAAANB010000190">
    <property type="protein sequence ID" value="GAA1505111.1"/>
    <property type="molecule type" value="Genomic_DNA"/>
</dbReference>
<gene>
    <name evidence="2" type="ORF">GCM10009740_40030</name>
</gene>
<protein>
    <recommendedName>
        <fullName evidence="4">Indole-3-glycerol-phosphate synthase TrpC</fullName>
    </recommendedName>
</protein>
<organism evidence="2 3">
    <name type="scientific">Terrabacter terrae</name>
    <dbReference type="NCBI Taxonomy" id="318434"/>
    <lineage>
        <taxon>Bacteria</taxon>
        <taxon>Bacillati</taxon>
        <taxon>Actinomycetota</taxon>
        <taxon>Actinomycetes</taxon>
        <taxon>Micrococcales</taxon>
        <taxon>Intrasporangiaceae</taxon>
        <taxon>Terrabacter</taxon>
    </lineage>
</organism>
<proteinExistence type="predicted"/>
<evidence type="ECO:0000313" key="3">
    <source>
        <dbReference type="Proteomes" id="UP001501285"/>
    </source>
</evidence>
<comment type="caution">
    <text evidence="2">The sequence shown here is derived from an EMBL/GenBank/DDBJ whole genome shotgun (WGS) entry which is preliminary data.</text>
</comment>
<feature type="region of interest" description="Disordered" evidence="1">
    <location>
        <begin position="22"/>
        <end position="60"/>
    </location>
</feature>
<sequence length="60" mass="6932">MLSPHIVSALIAAREADLQRGAELARRRHVDPPAPAPVMPRPTRRRRTRVDRPRRHVRLV</sequence>
<dbReference type="RefSeq" id="WP_343995087.1">
    <property type="nucleotide sequence ID" value="NZ_BAAANB010000190.1"/>
</dbReference>
<evidence type="ECO:0000256" key="1">
    <source>
        <dbReference type="SAM" id="MobiDB-lite"/>
    </source>
</evidence>
<evidence type="ECO:0000313" key="2">
    <source>
        <dbReference type="EMBL" id="GAA1505111.1"/>
    </source>
</evidence>
<feature type="compositionally biased region" description="Basic residues" evidence="1">
    <location>
        <begin position="42"/>
        <end position="60"/>
    </location>
</feature>
<name>A0ABN1ZUS7_9MICO</name>
<accession>A0ABN1ZUS7</accession>
<reference evidence="2 3" key="1">
    <citation type="journal article" date="2019" name="Int. J. Syst. Evol. Microbiol.">
        <title>The Global Catalogue of Microorganisms (GCM) 10K type strain sequencing project: providing services to taxonomists for standard genome sequencing and annotation.</title>
        <authorList>
            <consortium name="The Broad Institute Genomics Platform"/>
            <consortium name="The Broad Institute Genome Sequencing Center for Infectious Disease"/>
            <person name="Wu L."/>
            <person name="Ma J."/>
        </authorList>
    </citation>
    <scope>NUCLEOTIDE SEQUENCE [LARGE SCALE GENOMIC DNA]</scope>
    <source>
        <strain evidence="2 3">JCM 14283</strain>
    </source>
</reference>